<organism evidence="2 3">
    <name type="scientific">Heterorhabditis bacteriophora</name>
    <name type="common">Entomopathogenic nematode worm</name>
    <dbReference type="NCBI Taxonomy" id="37862"/>
    <lineage>
        <taxon>Eukaryota</taxon>
        <taxon>Metazoa</taxon>
        <taxon>Ecdysozoa</taxon>
        <taxon>Nematoda</taxon>
        <taxon>Chromadorea</taxon>
        <taxon>Rhabditida</taxon>
        <taxon>Rhabditina</taxon>
        <taxon>Rhabditomorpha</taxon>
        <taxon>Strongyloidea</taxon>
        <taxon>Heterorhabditidae</taxon>
        <taxon>Heterorhabditis</taxon>
    </lineage>
</organism>
<name>A0A1I7XU75_HETBA</name>
<dbReference type="Pfam" id="PF16044">
    <property type="entry name" value="DUF4796_C"/>
    <property type="match status" value="1"/>
</dbReference>
<keyword evidence="2" id="KW-1185">Reference proteome</keyword>
<dbReference type="PANTHER" id="PTHR33963:SF2">
    <property type="entry name" value="MKRN2 OPPOSITE STRAND PROTEIN"/>
    <property type="match status" value="1"/>
</dbReference>
<sequence>MNVSISVAHGTLKYKIGDDLHIGISDSRSVVHSYWTNGISSENAYWDMSIVVHQFTDEDANWFDNSLFGFLAQYSNNFVPHLYNDIEWNCFDLVMEFLRYVNFRNYTKVHFVAEFVQESLKTAIKYCKLFEIFTHDYREYKDAPRCESHTSGDKSCSSKEESGYKKKDIVNITRKLQKAVFVLQSVPGNDTVIDMVEKLEDLNARLQTAIKDESAEFTLTTLNFPDFDPVDMDLFLGDCEVPRSLTLLEAVEDDQRMARQRMQILLFEAEIMLREYDHLKNGLQS</sequence>
<evidence type="ECO:0000313" key="3">
    <source>
        <dbReference type="WBParaSite" id="Hba_21071"/>
    </source>
</evidence>
<dbReference type="AlphaFoldDB" id="A0A1I7XU75"/>
<dbReference type="InterPro" id="IPR032016">
    <property type="entry name" value="MKRN2OS-like"/>
</dbReference>
<feature type="domain" description="MKRN2 opposite strand protein-like C-terminal" evidence="1">
    <location>
        <begin position="13"/>
        <end position="130"/>
    </location>
</feature>
<dbReference type="InterPro" id="IPR053921">
    <property type="entry name" value="MKRN2OS-like_C"/>
</dbReference>
<protein>
    <submittedName>
        <fullName evidence="3">CACTA en-spm transposon protein</fullName>
    </submittedName>
</protein>
<evidence type="ECO:0000259" key="1">
    <source>
        <dbReference type="Pfam" id="PF16044"/>
    </source>
</evidence>
<proteinExistence type="predicted"/>
<reference evidence="3" key="1">
    <citation type="submission" date="2016-11" db="UniProtKB">
        <authorList>
            <consortium name="WormBaseParasite"/>
        </authorList>
    </citation>
    <scope>IDENTIFICATION</scope>
</reference>
<evidence type="ECO:0000313" key="2">
    <source>
        <dbReference type="Proteomes" id="UP000095283"/>
    </source>
</evidence>
<dbReference type="WBParaSite" id="Hba_21071">
    <property type="protein sequence ID" value="Hba_21071"/>
    <property type="gene ID" value="Hba_21071"/>
</dbReference>
<dbReference type="PANTHER" id="PTHR33963">
    <property type="entry name" value="MKRN2 OPPOSITE STRAND PROTEIN"/>
    <property type="match status" value="1"/>
</dbReference>
<dbReference type="Proteomes" id="UP000095283">
    <property type="component" value="Unplaced"/>
</dbReference>
<accession>A0A1I7XU75</accession>